<evidence type="ECO:0000313" key="4">
    <source>
        <dbReference type="Proteomes" id="UP000178735"/>
    </source>
</evidence>
<dbReference type="GO" id="GO:0030976">
    <property type="term" value="F:thiamine pyrophosphate binding"/>
    <property type="evidence" value="ECO:0007669"/>
    <property type="project" value="InterPro"/>
</dbReference>
<evidence type="ECO:0000313" key="3">
    <source>
        <dbReference type="EMBL" id="OGM03657.1"/>
    </source>
</evidence>
<evidence type="ECO:0000259" key="2">
    <source>
        <dbReference type="Pfam" id="PF02775"/>
    </source>
</evidence>
<dbReference type="InterPro" id="IPR051479">
    <property type="entry name" value="PorB-like"/>
</dbReference>
<dbReference type="SUPFAM" id="SSF52518">
    <property type="entry name" value="Thiamin diphosphate-binding fold (THDP-binding)"/>
    <property type="match status" value="1"/>
</dbReference>
<sequence>MDKKKHLLAPGHTACAGCGLSMGARMVVDAAGPNTMIANCTGCLEVFTTRYPQSAWEVPWVHSLFENSSAVGSGIEAALKAMGRDQEIRVIAQGGDGGTADIGLQSLSGMFERGHDVLYICYDNEAYMNTGVQRSSQTPFATATSTSPFGKASYGNPTRKKNMAKIAVAHEIPYVATATVGFDMDLKNKVKKALSIRGPKYLHVLVPCPLGWKVESRLTIKIAKKAVNSGIFPLVEWENGKVTNVRKITPEPVTEYLKLQGRFKHLFADNDEARAHLASIQKFADENIETYGLKS</sequence>
<dbReference type="Proteomes" id="UP000178735">
    <property type="component" value="Unassembled WGS sequence"/>
</dbReference>
<organism evidence="3 4">
    <name type="scientific">Candidatus Wallbacteria bacterium GWC2_49_35</name>
    <dbReference type="NCBI Taxonomy" id="1817813"/>
    <lineage>
        <taxon>Bacteria</taxon>
        <taxon>Candidatus Walliibacteriota</taxon>
    </lineage>
</organism>
<dbReference type="STRING" id="1817813.A2008_10070"/>
<dbReference type="GO" id="GO:0016491">
    <property type="term" value="F:oxidoreductase activity"/>
    <property type="evidence" value="ECO:0007669"/>
    <property type="project" value="UniProtKB-KW"/>
</dbReference>
<dbReference type="PANTHER" id="PTHR42897:SF2">
    <property type="entry name" value="PYRUVATE SYNTHASE SUBUNIT PORB"/>
    <property type="match status" value="1"/>
</dbReference>
<dbReference type="AlphaFoldDB" id="A0A1F7WM79"/>
<feature type="domain" description="Thiamine pyrophosphate enzyme TPP-binding" evidence="2">
    <location>
        <begin position="41"/>
        <end position="204"/>
    </location>
</feature>
<dbReference type="InterPro" id="IPR011766">
    <property type="entry name" value="TPP_enzyme_TPP-bd"/>
</dbReference>
<keyword evidence="1" id="KW-0560">Oxidoreductase</keyword>
<gene>
    <name evidence="3" type="ORF">A2008_10070</name>
</gene>
<dbReference type="Gene3D" id="3.40.50.970">
    <property type="match status" value="2"/>
</dbReference>
<accession>A0A1F7WM79</accession>
<reference evidence="3 4" key="1">
    <citation type="journal article" date="2016" name="Nat. Commun.">
        <title>Thousands of microbial genomes shed light on interconnected biogeochemical processes in an aquifer system.</title>
        <authorList>
            <person name="Anantharaman K."/>
            <person name="Brown C.T."/>
            <person name="Hug L.A."/>
            <person name="Sharon I."/>
            <person name="Castelle C.J."/>
            <person name="Probst A.J."/>
            <person name="Thomas B.C."/>
            <person name="Singh A."/>
            <person name="Wilkins M.J."/>
            <person name="Karaoz U."/>
            <person name="Brodie E.L."/>
            <person name="Williams K.H."/>
            <person name="Hubbard S.S."/>
            <person name="Banfield J.F."/>
        </authorList>
    </citation>
    <scope>NUCLEOTIDE SEQUENCE [LARGE SCALE GENOMIC DNA]</scope>
</reference>
<keyword evidence="3" id="KW-0670">Pyruvate</keyword>
<dbReference type="CDD" id="cd03376">
    <property type="entry name" value="TPP_PFOR_porB_like"/>
    <property type="match status" value="1"/>
</dbReference>
<evidence type="ECO:0000256" key="1">
    <source>
        <dbReference type="ARBA" id="ARBA00023002"/>
    </source>
</evidence>
<dbReference type="Pfam" id="PF02775">
    <property type="entry name" value="TPP_enzyme_C"/>
    <property type="match status" value="1"/>
</dbReference>
<name>A0A1F7WM79_9BACT</name>
<dbReference type="EMBL" id="MGFH01000159">
    <property type="protein sequence ID" value="OGM03657.1"/>
    <property type="molecule type" value="Genomic_DNA"/>
</dbReference>
<proteinExistence type="predicted"/>
<dbReference type="PANTHER" id="PTHR42897">
    <property type="entry name" value="PYRUVATE SYNTHASE SUBUNIT PORB"/>
    <property type="match status" value="1"/>
</dbReference>
<dbReference type="InterPro" id="IPR029061">
    <property type="entry name" value="THDP-binding"/>
</dbReference>
<comment type="caution">
    <text evidence="3">The sequence shown here is derived from an EMBL/GenBank/DDBJ whole genome shotgun (WGS) entry which is preliminary data.</text>
</comment>
<protein>
    <submittedName>
        <fullName evidence="3">Pyruvate ferredoxin oxidoreductase</fullName>
    </submittedName>
</protein>